<evidence type="ECO:0000256" key="1">
    <source>
        <dbReference type="SAM" id="MobiDB-lite"/>
    </source>
</evidence>
<dbReference type="AlphaFoldDB" id="A0A6B0T7S1"/>
<gene>
    <name evidence="2" type="ORF">GRX03_11660</name>
</gene>
<proteinExistence type="predicted"/>
<reference evidence="2 3" key="1">
    <citation type="submission" date="2019-12" db="EMBL/GenBank/DDBJ databases">
        <title>Isolation and characterization of three novel carbon monoxide-oxidizing members of Halobacteria from salione crusts and soils.</title>
        <authorList>
            <person name="Myers M.R."/>
            <person name="King G.M."/>
        </authorList>
    </citation>
    <scope>NUCLEOTIDE SEQUENCE [LARGE SCALE GENOMIC DNA]</scope>
    <source>
        <strain evidence="2 3">WSH3</strain>
    </source>
</reference>
<comment type="caution">
    <text evidence="2">The sequence shown here is derived from an EMBL/GenBank/DDBJ whole genome shotgun (WGS) entry which is preliminary data.</text>
</comment>
<accession>A0A6B0T7S1</accession>
<feature type="region of interest" description="Disordered" evidence="1">
    <location>
        <begin position="34"/>
        <end position="72"/>
    </location>
</feature>
<protein>
    <submittedName>
        <fullName evidence="2">Uncharacterized protein</fullName>
    </submittedName>
</protein>
<dbReference type="Proteomes" id="UP000466535">
    <property type="component" value="Unassembled WGS sequence"/>
</dbReference>
<name>A0A6B0T7S1_9EURY</name>
<dbReference type="EMBL" id="WUUT01000004">
    <property type="protein sequence ID" value="MXR52256.1"/>
    <property type="molecule type" value="Genomic_DNA"/>
</dbReference>
<dbReference type="RefSeq" id="WP_159764381.1">
    <property type="nucleotide sequence ID" value="NZ_WUUT01000004.1"/>
</dbReference>
<keyword evidence="3" id="KW-1185">Reference proteome</keyword>
<evidence type="ECO:0000313" key="3">
    <source>
        <dbReference type="Proteomes" id="UP000466535"/>
    </source>
</evidence>
<evidence type="ECO:0000313" key="2">
    <source>
        <dbReference type="EMBL" id="MXR52256.1"/>
    </source>
</evidence>
<sequence length="190" mass="20174">MCPESEPPDGDSGLSRRALFKSVGAGLSSLSLFGMTGRASRPEAGSTGGTAETRTTVEEPVDTTVGFDSGTITTSETTTISCEWDLGAQTAPGRFHTLALLVQSANIDSPETAVVPFAPDSAWEYDITDESVPIRGATYRWSVRDRWTTPGRYRVEAIVSPYLPGDITAVAGPYGGDAFGWSEATLSVEW</sequence>
<organism evidence="2 3">
    <name type="scientific">Halovenus carboxidivorans</name>
    <dbReference type="NCBI Taxonomy" id="2692199"/>
    <lineage>
        <taxon>Archaea</taxon>
        <taxon>Methanobacteriati</taxon>
        <taxon>Methanobacteriota</taxon>
        <taxon>Stenosarchaea group</taxon>
        <taxon>Halobacteria</taxon>
        <taxon>Halobacteriales</taxon>
        <taxon>Haloarculaceae</taxon>
        <taxon>Halovenus</taxon>
    </lineage>
</organism>